<evidence type="ECO:0000256" key="2">
    <source>
        <dbReference type="ARBA" id="ARBA00023239"/>
    </source>
</evidence>
<dbReference type="InterPro" id="IPR029066">
    <property type="entry name" value="PLP-binding_barrel"/>
</dbReference>
<gene>
    <name evidence="4" type="ORF">EFY79_03970</name>
</gene>
<evidence type="ECO:0000256" key="1">
    <source>
        <dbReference type="ARBA" id="ARBA00005323"/>
    </source>
</evidence>
<evidence type="ECO:0000259" key="3">
    <source>
        <dbReference type="SMART" id="SM01119"/>
    </source>
</evidence>
<protein>
    <submittedName>
        <fullName evidence="4">D-TA family PLP-dependent enzyme</fullName>
    </submittedName>
</protein>
<dbReference type="Proteomes" id="UP000267223">
    <property type="component" value="Unassembled WGS sequence"/>
</dbReference>
<dbReference type="GO" id="GO:0036088">
    <property type="term" value="P:D-serine catabolic process"/>
    <property type="evidence" value="ECO:0007669"/>
    <property type="project" value="TreeGrafter"/>
</dbReference>
<dbReference type="SMART" id="SM01119">
    <property type="entry name" value="D-ser_dehydrat"/>
    <property type="match status" value="1"/>
</dbReference>
<dbReference type="Gene3D" id="3.20.20.10">
    <property type="entry name" value="Alanine racemase"/>
    <property type="match status" value="1"/>
</dbReference>
<accession>A0A3M9NNC6</accession>
<evidence type="ECO:0000313" key="5">
    <source>
        <dbReference type="Proteomes" id="UP000267223"/>
    </source>
</evidence>
<dbReference type="PANTHER" id="PTHR28004:SF2">
    <property type="entry name" value="D-SERINE DEHYDRATASE"/>
    <property type="match status" value="1"/>
</dbReference>
<dbReference type="InterPro" id="IPR026956">
    <property type="entry name" value="D-ser_dehydrat-like_dom"/>
</dbReference>
<dbReference type="SUPFAM" id="SSF51419">
    <property type="entry name" value="PLP-binding barrel"/>
    <property type="match status" value="1"/>
</dbReference>
<organism evidence="4 5">
    <name type="scientific">Hanamia caeni</name>
    <dbReference type="NCBI Taxonomy" id="2294116"/>
    <lineage>
        <taxon>Bacteria</taxon>
        <taxon>Pseudomonadati</taxon>
        <taxon>Bacteroidota</taxon>
        <taxon>Chitinophagia</taxon>
        <taxon>Chitinophagales</taxon>
        <taxon>Chitinophagaceae</taxon>
        <taxon>Hanamia</taxon>
    </lineage>
</organism>
<dbReference type="RefSeq" id="WP_123119390.1">
    <property type="nucleotide sequence ID" value="NZ_RJJR01000002.1"/>
</dbReference>
<dbReference type="Gene3D" id="2.40.37.20">
    <property type="entry name" value="D-serine dehydratase-like domain"/>
    <property type="match status" value="1"/>
</dbReference>
<dbReference type="AlphaFoldDB" id="A0A3M9NNC6"/>
<dbReference type="OrthoDB" id="9788869at2"/>
<name>A0A3M9NNC6_9BACT</name>
<comment type="similarity">
    <text evidence="1">Belongs to the DSD1 family.</text>
</comment>
<keyword evidence="2" id="KW-0456">Lyase</keyword>
<keyword evidence="5" id="KW-1185">Reference proteome</keyword>
<dbReference type="GO" id="GO:0008721">
    <property type="term" value="F:D-serine ammonia-lyase activity"/>
    <property type="evidence" value="ECO:0007669"/>
    <property type="project" value="TreeGrafter"/>
</dbReference>
<dbReference type="CDD" id="cd06821">
    <property type="entry name" value="PLPDE_III_D-TA"/>
    <property type="match status" value="1"/>
</dbReference>
<feature type="domain" description="D-serine dehydratase-like" evidence="3">
    <location>
        <begin position="263"/>
        <end position="353"/>
    </location>
</feature>
<evidence type="ECO:0000313" key="4">
    <source>
        <dbReference type="EMBL" id="RNI38827.1"/>
    </source>
</evidence>
<dbReference type="InterPro" id="IPR042208">
    <property type="entry name" value="D-ser_dehydrat-like_sf"/>
</dbReference>
<dbReference type="Pfam" id="PF14031">
    <property type="entry name" value="D-ser_dehydrat"/>
    <property type="match status" value="1"/>
</dbReference>
<dbReference type="InterPro" id="IPR051466">
    <property type="entry name" value="D-amino_acid_metab_enzyme"/>
</dbReference>
<dbReference type="Pfam" id="PF01168">
    <property type="entry name" value="Ala_racemase_N"/>
    <property type="match status" value="1"/>
</dbReference>
<dbReference type="InterPro" id="IPR001608">
    <property type="entry name" value="Ala_racemase_N"/>
</dbReference>
<dbReference type="PANTHER" id="PTHR28004">
    <property type="entry name" value="ZGC:162816-RELATED"/>
    <property type="match status" value="1"/>
</dbReference>
<comment type="caution">
    <text evidence="4">The sequence shown here is derived from an EMBL/GenBank/DDBJ whole genome shotgun (WGS) entry which is preliminary data.</text>
</comment>
<sequence length="372" mass="42180">MPDKKWYVLNNPDEIDSPALLIYKERVASNIRTMVQIVGDPKRLAPHVKTHKIAEIVKMQLDAGITKFKCATIAEAEMLSEAGAKNILLAYQLNFAKAKRFISLIKNYPEIDFSSLVDNLDSAKMLNDLFQKENLKANIFIDVNDGMNRTGITAGEQLIDLFKKIQQMPNVIFHGLHVYDGHIRDADFETRKQNCQKEFEKLNAVKEQIKQVSNLPEVKIIAGGTPTFTVHALNKNVDCSPGTCLLWDYGYDQLLAEQPFEFAAVLFTRIISKPAPGLITTDLGHKSVAAENPIDKRIFFMNLKNYEVKSQSEEHLVIKVKDWENWNVGDALYGVPYHICPTVALYDEAVIVENGNVIDNWNVVARRKRITF</sequence>
<dbReference type="EMBL" id="RJJR01000002">
    <property type="protein sequence ID" value="RNI38827.1"/>
    <property type="molecule type" value="Genomic_DNA"/>
</dbReference>
<reference evidence="4 5" key="1">
    <citation type="submission" date="2018-11" db="EMBL/GenBank/DDBJ databases">
        <title>Draft genome sequence of Ferruginibacter sp. BO-59.</title>
        <authorList>
            <person name="Im W.T."/>
        </authorList>
    </citation>
    <scope>NUCLEOTIDE SEQUENCE [LARGE SCALE GENOMIC DNA]</scope>
    <source>
        <strain evidence="4 5">BO-59</strain>
    </source>
</reference>
<proteinExistence type="inferred from homology"/>